<dbReference type="SUPFAM" id="SSF52374">
    <property type="entry name" value="Nucleotidylyl transferase"/>
    <property type="match status" value="1"/>
</dbReference>
<dbReference type="EC" id="2.7.7.2" evidence="15"/>
<dbReference type="GO" id="GO:0009231">
    <property type="term" value="P:riboflavin biosynthetic process"/>
    <property type="evidence" value="ECO:0007669"/>
    <property type="project" value="InterPro"/>
</dbReference>
<dbReference type="FunFam" id="3.40.50.620:FF:000021">
    <property type="entry name" value="Riboflavin biosynthesis protein"/>
    <property type="match status" value="1"/>
</dbReference>
<dbReference type="CDD" id="cd02064">
    <property type="entry name" value="FAD_synthetase_N"/>
    <property type="match status" value="1"/>
</dbReference>
<dbReference type="Pfam" id="PF01687">
    <property type="entry name" value="Flavokinase"/>
    <property type="match status" value="1"/>
</dbReference>
<dbReference type="NCBIfam" id="NF004162">
    <property type="entry name" value="PRK05627.1-5"/>
    <property type="match status" value="1"/>
</dbReference>
<reference evidence="17 18" key="1">
    <citation type="submission" date="2015-11" db="EMBL/GenBank/DDBJ databases">
        <title>Identification of large and diverse effector repertoires of 38 Legionella species.</title>
        <authorList>
            <person name="Burstein D."/>
            <person name="Amaro F."/>
            <person name="Zusman T."/>
            <person name="Lifshitz Z."/>
            <person name="Cohen O."/>
            <person name="Gilbert J.A."/>
            <person name="Pupko T."/>
            <person name="Shuman H.A."/>
            <person name="Segal G."/>
        </authorList>
    </citation>
    <scope>NUCLEOTIDE SEQUENCE [LARGE SCALE GENOMIC DNA]</scope>
    <source>
        <strain evidence="17 18">1762-AUS-E</strain>
    </source>
</reference>
<dbReference type="GO" id="GO:0003919">
    <property type="term" value="F:FMN adenylyltransferase activity"/>
    <property type="evidence" value="ECO:0007669"/>
    <property type="project" value="UniProtKB-UniRule"/>
</dbReference>
<evidence type="ECO:0000259" key="16">
    <source>
        <dbReference type="SMART" id="SM00904"/>
    </source>
</evidence>
<evidence type="ECO:0000313" key="17">
    <source>
        <dbReference type="EMBL" id="KTC65772.1"/>
    </source>
</evidence>
<comment type="pathway">
    <text evidence="3 15">Cofactor biosynthesis; FMN biosynthesis; FMN from riboflavin (ATP route): step 1/1.</text>
</comment>
<dbReference type="EMBL" id="LNKA01000001">
    <property type="protein sequence ID" value="KTC65772.1"/>
    <property type="molecule type" value="Genomic_DNA"/>
</dbReference>
<evidence type="ECO:0000256" key="7">
    <source>
        <dbReference type="ARBA" id="ARBA00022695"/>
    </source>
</evidence>
<protein>
    <recommendedName>
        <fullName evidence="15">Riboflavin biosynthesis protein</fullName>
    </recommendedName>
    <domain>
        <recommendedName>
            <fullName evidence="15">Riboflavin kinase</fullName>
            <ecNumber evidence="15">2.7.1.26</ecNumber>
        </recommendedName>
        <alternativeName>
            <fullName evidence="15">Flavokinase</fullName>
        </alternativeName>
    </domain>
    <domain>
        <recommendedName>
            <fullName evidence="15">FMN adenylyltransferase</fullName>
            <ecNumber evidence="15">2.7.7.2</ecNumber>
        </recommendedName>
        <alternativeName>
            <fullName evidence="15">FAD pyrophosphorylase</fullName>
        </alternativeName>
        <alternativeName>
            <fullName evidence="15">FAD synthase</fullName>
        </alternativeName>
    </domain>
</protein>
<evidence type="ECO:0000256" key="6">
    <source>
        <dbReference type="ARBA" id="ARBA00022679"/>
    </source>
</evidence>
<name>A0A0W0R408_9GAMM</name>
<keyword evidence="12" id="KW-0511">Multifunctional enzyme</keyword>
<dbReference type="InterPro" id="IPR002606">
    <property type="entry name" value="Riboflavin_kinase_bac"/>
</dbReference>
<dbReference type="GO" id="GO:0008531">
    <property type="term" value="F:riboflavin kinase activity"/>
    <property type="evidence" value="ECO:0007669"/>
    <property type="project" value="UniProtKB-UniRule"/>
</dbReference>
<evidence type="ECO:0000256" key="12">
    <source>
        <dbReference type="ARBA" id="ARBA00023268"/>
    </source>
</evidence>
<dbReference type="NCBIfam" id="TIGR00083">
    <property type="entry name" value="ribF"/>
    <property type="match status" value="1"/>
</dbReference>
<keyword evidence="8 15" id="KW-0547">Nucleotide-binding</keyword>
<dbReference type="EC" id="2.7.1.26" evidence="15"/>
<comment type="similarity">
    <text evidence="15">Belongs to the ribF family.</text>
</comment>
<evidence type="ECO:0000256" key="2">
    <source>
        <dbReference type="ARBA" id="ARBA00004726"/>
    </source>
</evidence>
<dbReference type="InterPro" id="IPR015865">
    <property type="entry name" value="Riboflavin_kinase_bac/euk"/>
</dbReference>
<dbReference type="PANTHER" id="PTHR22749">
    <property type="entry name" value="RIBOFLAVIN KINASE/FMN ADENYLYLTRANSFERASE"/>
    <property type="match status" value="1"/>
</dbReference>
<keyword evidence="6 15" id="KW-0808">Transferase</keyword>
<keyword evidence="18" id="KW-1185">Reference proteome</keyword>
<evidence type="ECO:0000256" key="4">
    <source>
        <dbReference type="ARBA" id="ARBA00022630"/>
    </source>
</evidence>
<dbReference type="NCBIfam" id="NF004163">
    <property type="entry name" value="PRK05627.1-6"/>
    <property type="match status" value="1"/>
</dbReference>
<dbReference type="NCBIfam" id="NF004159">
    <property type="entry name" value="PRK05627.1-2"/>
    <property type="match status" value="1"/>
</dbReference>
<keyword evidence="4 15" id="KW-0285">Flavoprotein</keyword>
<evidence type="ECO:0000256" key="15">
    <source>
        <dbReference type="PIRNR" id="PIRNR004491"/>
    </source>
</evidence>
<dbReference type="GO" id="GO:0009398">
    <property type="term" value="P:FMN biosynthetic process"/>
    <property type="evidence" value="ECO:0007669"/>
    <property type="project" value="UniProtKB-UniRule"/>
</dbReference>
<comment type="function">
    <text evidence="1">Catalyzes the phosphorylation of riboflavin to FMN followed by the adenylation of FMN to FAD.</text>
</comment>
<comment type="caution">
    <text evidence="17">The sequence shown here is derived from an EMBL/GenBank/DDBJ whole genome shotgun (WGS) entry which is preliminary data.</text>
</comment>
<evidence type="ECO:0000256" key="9">
    <source>
        <dbReference type="ARBA" id="ARBA00022777"/>
    </source>
</evidence>
<keyword evidence="11 15" id="KW-0067">ATP-binding</keyword>
<dbReference type="Gene3D" id="3.40.50.620">
    <property type="entry name" value="HUPs"/>
    <property type="match status" value="1"/>
</dbReference>
<dbReference type="UniPathway" id="UPA00277">
    <property type="reaction ID" value="UER00407"/>
</dbReference>
<dbReference type="Proteomes" id="UP000054859">
    <property type="component" value="Unassembled WGS sequence"/>
</dbReference>
<evidence type="ECO:0000256" key="10">
    <source>
        <dbReference type="ARBA" id="ARBA00022827"/>
    </source>
</evidence>
<dbReference type="SUPFAM" id="SSF82114">
    <property type="entry name" value="Riboflavin kinase-like"/>
    <property type="match status" value="1"/>
</dbReference>
<evidence type="ECO:0000256" key="1">
    <source>
        <dbReference type="ARBA" id="ARBA00002121"/>
    </source>
</evidence>
<dbReference type="Pfam" id="PF06574">
    <property type="entry name" value="FAD_syn"/>
    <property type="match status" value="1"/>
</dbReference>
<dbReference type="PATRIC" id="fig|45056.6.peg.446"/>
<dbReference type="GO" id="GO:0006747">
    <property type="term" value="P:FAD biosynthetic process"/>
    <property type="evidence" value="ECO:0007669"/>
    <property type="project" value="UniProtKB-UniRule"/>
</dbReference>
<comment type="pathway">
    <text evidence="2 15">Cofactor biosynthesis; FAD biosynthesis; FAD from FMN: step 1/1.</text>
</comment>
<accession>A0A0W0R408</accession>
<dbReference type="RefSeq" id="WP_058461507.1">
    <property type="nucleotide sequence ID" value="NZ_CAAAHS010000004.1"/>
</dbReference>
<dbReference type="SMART" id="SM00904">
    <property type="entry name" value="Flavokinase"/>
    <property type="match status" value="1"/>
</dbReference>
<dbReference type="InterPro" id="IPR015864">
    <property type="entry name" value="FAD_synthase"/>
</dbReference>
<keyword evidence="10 15" id="KW-0274">FAD</keyword>
<evidence type="ECO:0000256" key="5">
    <source>
        <dbReference type="ARBA" id="ARBA00022643"/>
    </source>
</evidence>
<dbReference type="InterPro" id="IPR014729">
    <property type="entry name" value="Rossmann-like_a/b/a_fold"/>
</dbReference>
<gene>
    <name evidence="17" type="primary">ribF</name>
    <name evidence="17" type="ORF">Lade_0430</name>
</gene>
<evidence type="ECO:0000256" key="8">
    <source>
        <dbReference type="ARBA" id="ARBA00022741"/>
    </source>
</evidence>
<dbReference type="InterPro" id="IPR023465">
    <property type="entry name" value="Riboflavin_kinase_dom_sf"/>
</dbReference>
<evidence type="ECO:0000256" key="13">
    <source>
        <dbReference type="ARBA" id="ARBA00047880"/>
    </source>
</evidence>
<sequence>MKLVRGSRLIPELILGSVATIGNFDGVHLGHQALLSQLRNKAFVLNLPLVVVLFEPQPAEYFLGLKAPSRISSLREKLDSLRKCGVDFVYCLKFDKKLSELPAIDFVNNYLFELLHVKYLLIGHDFRFGAKRLGNVDLLKTLAEEKKISIDTFAEFSIENVRVSSTKIRQALQNADLYLAKSYLGRDYSLCGRVIAGASRGRQWGIPTANVKMLRQNLPFTGVFCVHVKRKGRILEGVANLGRRPTVDGTKLILEVHLFDFNESLYGEIIEVFFLHKLRDEIQFSLIDALIKQIQDDIKQAKKYFLNNLAHIE</sequence>
<dbReference type="UniPathway" id="UPA00276">
    <property type="reaction ID" value="UER00406"/>
</dbReference>
<dbReference type="PANTHER" id="PTHR22749:SF6">
    <property type="entry name" value="RIBOFLAVIN KINASE"/>
    <property type="match status" value="1"/>
</dbReference>
<evidence type="ECO:0000313" key="18">
    <source>
        <dbReference type="Proteomes" id="UP000054859"/>
    </source>
</evidence>
<feature type="domain" description="Riboflavin kinase" evidence="16">
    <location>
        <begin position="183"/>
        <end position="306"/>
    </location>
</feature>
<evidence type="ECO:0000256" key="11">
    <source>
        <dbReference type="ARBA" id="ARBA00022840"/>
    </source>
</evidence>
<evidence type="ECO:0000256" key="14">
    <source>
        <dbReference type="ARBA" id="ARBA00049494"/>
    </source>
</evidence>
<dbReference type="AlphaFoldDB" id="A0A0W0R408"/>
<keyword evidence="5 15" id="KW-0288">FMN</keyword>
<dbReference type="OrthoDB" id="9803667at2"/>
<dbReference type="GO" id="GO:0005524">
    <property type="term" value="F:ATP binding"/>
    <property type="evidence" value="ECO:0007669"/>
    <property type="project" value="UniProtKB-UniRule"/>
</dbReference>
<proteinExistence type="inferred from homology"/>
<comment type="catalytic activity">
    <reaction evidence="13 15">
        <text>riboflavin + ATP = FMN + ADP + H(+)</text>
        <dbReference type="Rhea" id="RHEA:14357"/>
        <dbReference type="ChEBI" id="CHEBI:15378"/>
        <dbReference type="ChEBI" id="CHEBI:30616"/>
        <dbReference type="ChEBI" id="CHEBI:57986"/>
        <dbReference type="ChEBI" id="CHEBI:58210"/>
        <dbReference type="ChEBI" id="CHEBI:456216"/>
        <dbReference type="EC" id="2.7.1.26"/>
    </reaction>
</comment>
<dbReference type="InterPro" id="IPR023468">
    <property type="entry name" value="Riboflavin_kinase"/>
</dbReference>
<dbReference type="Gene3D" id="2.40.30.30">
    <property type="entry name" value="Riboflavin kinase-like"/>
    <property type="match status" value="1"/>
</dbReference>
<dbReference type="PIRSF" id="PIRSF004491">
    <property type="entry name" value="FAD_Synth"/>
    <property type="match status" value="1"/>
</dbReference>
<dbReference type="STRING" id="45056.Lade_0430"/>
<evidence type="ECO:0000256" key="3">
    <source>
        <dbReference type="ARBA" id="ARBA00005201"/>
    </source>
</evidence>
<comment type="catalytic activity">
    <reaction evidence="14 15">
        <text>FMN + ATP + H(+) = FAD + diphosphate</text>
        <dbReference type="Rhea" id="RHEA:17237"/>
        <dbReference type="ChEBI" id="CHEBI:15378"/>
        <dbReference type="ChEBI" id="CHEBI:30616"/>
        <dbReference type="ChEBI" id="CHEBI:33019"/>
        <dbReference type="ChEBI" id="CHEBI:57692"/>
        <dbReference type="ChEBI" id="CHEBI:58210"/>
        <dbReference type="EC" id="2.7.7.2"/>
    </reaction>
</comment>
<organism evidence="17 18">
    <name type="scientific">Legionella adelaidensis</name>
    <dbReference type="NCBI Taxonomy" id="45056"/>
    <lineage>
        <taxon>Bacteria</taxon>
        <taxon>Pseudomonadati</taxon>
        <taxon>Pseudomonadota</taxon>
        <taxon>Gammaproteobacteria</taxon>
        <taxon>Legionellales</taxon>
        <taxon>Legionellaceae</taxon>
        <taxon>Legionella</taxon>
    </lineage>
</organism>
<keyword evidence="9 15" id="KW-0418">Kinase</keyword>
<keyword evidence="7 15" id="KW-0548">Nucleotidyltransferase</keyword>